<name>A0A6A4GFX9_9AGAR</name>
<proteinExistence type="predicted"/>
<evidence type="ECO:0000313" key="1">
    <source>
        <dbReference type="EMBL" id="KAE9384378.1"/>
    </source>
</evidence>
<accession>A0A6A4GFX9</accession>
<dbReference type="Proteomes" id="UP000799118">
    <property type="component" value="Unassembled WGS sequence"/>
</dbReference>
<keyword evidence="2" id="KW-1185">Reference proteome</keyword>
<dbReference type="AlphaFoldDB" id="A0A6A4GFX9"/>
<sequence>MLDHAEKLKLFIDTFIYEIGLSEKNLKKCCKIDLLKLNDAEWDQVSVMLDILGHADHEQQAFSSENEPSFINCLKGDIVEALPQLDMEKEECIKGFAVGEDHSVLVADELKWIVLDDGANDEEWEDVTVL</sequence>
<evidence type="ECO:0000313" key="2">
    <source>
        <dbReference type="Proteomes" id="UP000799118"/>
    </source>
</evidence>
<dbReference type="OrthoDB" id="2690041at2759"/>
<reference evidence="1" key="1">
    <citation type="journal article" date="2019" name="Environ. Microbiol.">
        <title>Fungal ecological strategies reflected in gene transcription - a case study of two litter decomposers.</title>
        <authorList>
            <person name="Barbi F."/>
            <person name="Kohler A."/>
            <person name="Barry K."/>
            <person name="Baskaran P."/>
            <person name="Daum C."/>
            <person name="Fauchery L."/>
            <person name="Ihrmark K."/>
            <person name="Kuo A."/>
            <person name="LaButti K."/>
            <person name="Lipzen A."/>
            <person name="Morin E."/>
            <person name="Grigoriev I.V."/>
            <person name="Henrissat B."/>
            <person name="Lindahl B."/>
            <person name="Martin F."/>
        </authorList>
    </citation>
    <scope>NUCLEOTIDE SEQUENCE</scope>
    <source>
        <strain evidence="1">JB14</strain>
    </source>
</reference>
<organism evidence="1 2">
    <name type="scientific">Gymnopus androsaceus JB14</name>
    <dbReference type="NCBI Taxonomy" id="1447944"/>
    <lineage>
        <taxon>Eukaryota</taxon>
        <taxon>Fungi</taxon>
        <taxon>Dikarya</taxon>
        <taxon>Basidiomycota</taxon>
        <taxon>Agaricomycotina</taxon>
        <taxon>Agaricomycetes</taxon>
        <taxon>Agaricomycetidae</taxon>
        <taxon>Agaricales</taxon>
        <taxon>Marasmiineae</taxon>
        <taxon>Omphalotaceae</taxon>
        <taxon>Gymnopus</taxon>
    </lineage>
</organism>
<protein>
    <submittedName>
        <fullName evidence="1">Uncharacterized protein</fullName>
    </submittedName>
</protein>
<dbReference type="EMBL" id="ML770157">
    <property type="protein sequence ID" value="KAE9384378.1"/>
    <property type="molecule type" value="Genomic_DNA"/>
</dbReference>
<gene>
    <name evidence="1" type="ORF">BT96DRAFT_1008137</name>
</gene>